<evidence type="ECO:0000313" key="1">
    <source>
        <dbReference type="EMBL" id="KAA6372065.1"/>
    </source>
</evidence>
<evidence type="ECO:0000313" key="2">
    <source>
        <dbReference type="Proteomes" id="UP000324800"/>
    </source>
</evidence>
<comment type="caution">
    <text evidence="1">The sequence shown here is derived from an EMBL/GenBank/DDBJ whole genome shotgun (WGS) entry which is preliminary data.</text>
</comment>
<protein>
    <submittedName>
        <fullName evidence="1">Uncharacterized protein</fullName>
    </submittedName>
</protein>
<sequence length="304" mass="35223">MQDKKFRQLNYQRLRTEKLARIPQLLKQSGRKLKKGMTQAEQQSIVQEIRCLDPTITAAEAHDGLFAIDNPAARRRICTKGFPNSLFQELYESNIRVNEEGKFVGEKYMENVQRYDYNINSRLAQVSMNLGSNQLVITPEQQLNELMYDGSARQKEMLNRQLEQEFQNQNQGGDLGKSSKFDELPPEFTVAQERLSEAQRQQIEADIISSMNLNTIYDIGALDWGRPPTNDYGRKPFEKYETDYKYDQFGNPIVYMKKTRQTNGKKNSTMKRNYILTSKLIQTAKAQSDLHKKLTKSAKIGKKK</sequence>
<dbReference type="EMBL" id="SNRW01013927">
    <property type="protein sequence ID" value="KAA6372065.1"/>
    <property type="molecule type" value="Genomic_DNA"/>
</dbReference>
<accession>A0A5J4UQH4</accession>
<gene>
    <name evidence="1" type="ORF">EZS28_032407</name>
</gene>
<dbReference type="AlphaFoldDB" id="A0A5J4UQH4"/>
<name>A0A5J4UQH4_9EUKA</name>
<organism evidence="1 2">
    <name type="scientific">Streblomastix strix</name>
    <dbReference type="NCBI Taxonomy" id="222440"/>
    <lineage>
        <taxon>Eukaryota</taxon>
        <taxon>Metamonada</taxon>
        <taxon>Preaxostyla</taxon>
        <taxon>Oxymonadida</taxon>
        <taxon>Streblomastigidae</taxon>
        <taxon>Streblomastix</taxon>
    </lineage>
</organism>
<dbReference type="Proteomes" id="UP000324800">
    <property type="component" value="Unassembled WGS sequence"/>
</dbReference>
<reference evidence="1 2" key="1">
    <citation type="submission" date="2019-03" db="EMBL/GenBank/DDBJ databases">
        <title>Single cell metagenomics reveals metabolic interactions within the superorganism composed of flagellate Streblomastix strix and complex community of Bacteroidetes bacteria on its surface.</title>
        <authorList>
            <person name="Treitli S.C."/>
            <person name="Kolisko M."/>
            <person name="Husnik F."/>
            <person name="Keeling P."/>
            <person name="Hampl V."/>
        </authorList>
    </citation>
    <scope>NUCLEOTIDE SEQUENCE [LARGE SCALE GENOMIC DNA]</scope>
    <source>
        <strain evidence="1">ST1C</strain>
    </source>
</reference>
<proteinExistence type="predicted"/>